<evidence type="ECO:0000313" key="1">
    <source>
        <dbReference type="EMBL" id="MBL0425698.1"/>
    </source>
</evidence>
<evidence type="ECO:0000313" key="2">
    <source>
        <dbReference type="Proteomes" id="UP000622707"/>
    </source>
</evidence>
<proteinExistence type="predicted"/>
<accession>A0ABS1JN74</accession>
<gene>
    <name evidence="1" type="ORF">JI746_11320</name>
</gene>
<reference evidence="1 2" key="1">
    <citation type="journal article" date="2017" name="Int. J. Syst. Evol. Microbiol.">
        <title>Ramlibacter alkalitolerans sp. nov., alkali-tolerant bacterium isolated from soil of ginseng.</title>
        <authorList>
            <person name="Lee D.H."/>
            <person name="Cha C.J."/>
        </authorList>
    </citation>
    <scope>NUCLEOTIDE SEQUENCE [LARGE SCALE GENOMIC DNA]</scope>
    <source>
        <strain evidence="1 2">KACC 19305</strain>
    </source>
</reference>
<sequence length="140" mass="14714">MLDELLMSVLEPGVVVVLLAVPELLMSELVPGVVVLPAPMEVPLPVVVSVLPVVPVVPEVLAVLLEVSLGVVVVDGVVLDVVDEVLEASSCLEQALRDRAAIRARAAHCAIGDLIIRELLEGFIEWIERGDSVPAACGSL</sequence>
<comment type="caution">
    <text evidence="1">The sequence shown here is derived from an EMBL/GenBank/DDBJ whole genome shotgun (WGS) entry which is preliminary data.</text>
</comment>
<dbReference type="EMBL" id="JAEQND010000006">
    <property type="protein sequence ID" value="MBL0425698.1"/>
    <property type="molecule type" value="Genomic_DNA"/>
</dbReference>
<dbReference type="RefSeq" id="WP_201689553.1">
    <property type="nucleotide sequence ID" value="NZ_JAEQND010000006.1"/>
</dbReference>
<dbReference type="Proteomes" id="UP000622707">
    <property type="component" value="Unassembled WGS sequence"/>
</dbReference>
<protein>
    <submittedName>
        <fullName evidence="1">Uncharacterized protein</fullName>
    </submittedName>
</protein>
<organism evidence="1 2">
    <name type="scientific">Ramlibacter alkalitolerans</name>
    <dbReference type="NCBI Taxonomy" id="2039631"/>
    <lineage>
        <taxon>Bacteria</taxon>
        <taxon>Pseudomonadati</taxon>
        <taxon>Pseudomonadota</taxon>
        <taxon>Betaproteobacteria</taxon>
        <taxon>Burkholderiales</taxon>
        <taxon>Comamonadaceae</taxon>
        <taxon>Ramlibacter</taxon>
    </lineage>
</organism>
<name>A0ABS1JN74_9BURK</name>
<keyword evidence="2" id="KW-1185">Reference proteome</keyword>